<evidence type="ECO:0000313" key="3">
    <source>
        <dbReference type="EMBL" id="MDL2400370.1"/>
    </source>
</evidence>
<comment type="caution">
    <text evidence="3">The sequence shown here is derived from an EMBL/GenBank/DDBJ whole genome shotgun (WGS) entry which is preliminary data.</text>
</comment>
<feature type="coiled-coil region" evidence="2">
    <location>
        <begin position="185"/>
        <end position="288"/>
    </location>
</feature>
<dbReference type="Proteomes" id="UP001172645">
    <property type="component" value="Unassembled WGS sequence"/>
</dbReference>
<keyword evidence="2" id="KW-0175">Coiled coil</keyword>
<proteinExistence type="inferred from homology"/>
<keyword evidence="4" id="KW-1185">Reference proteome</keyword>
<sequence length="421" mass="46136">MSLLADYNRHRQAQGLGRIAVNELTLPSTKGGPSYGDPKREQRRKTWEISPTFHCSIIGTCLTAAELRQFLVKLGEPDARTASDHALHSRGVRAAGERGVAGKLLNKALDRRHETMIKRFSKLSTADELRALWNECLEQGEISGAYWAVVSHPATDRPLTQDVFGEVHMLSHLVGSSSRLDVARLRALQIEVDEKKEKIVRQEGRLHAAAREQARLQQRIDELEESLVRIQAARLAEGGICEHRPEQIAVLHRLEAERVRADVLAARLIQAEERVKDLERRTAALAECNTALQSEADSLEVAFAANEIGGASDYAPEAAAASLLYVGGRRNLFERLRLLASKRGIELLIHDGGIEDNNSLLPGLVGQAVATVFPVDCISHAAAGMVKRLCRERGKPFVPLRSASLASFIAAIAAPAFSTDS</sequence>
<evidence type="ECO:0000256" key="1">
    <source>
        <dbReference type="ARBA" id="ARBA00007189"/>
    </source>
</evidence>
<reference evidence="3" key="1">
    <citation type="submission" date="2023-06" db="EMBL/GenBank/DDBJ databases">
        <title>Phylogenetic Diversity of Rhizobium strains.</title>
        <authorList>
            <person name="Moura F.T."/>
            <person name="Helene L.C.F."/>
            <person name="Hungria M."/>
        </authorList>
    </citation>
    <scope>NUCLEOTIDE SEQUENCE</scope>
    <source>
        <strain evidence="3">CCGE526</strain>
    </source>
</reference>
<evidence type="ECO:0000313" key="4">
    <source>
        <dbReference type="Proteomes" id="UP001172645"/>
    </source>
</evidence>
<comment type="similarity">
    <text evidence="1">Belongs to the UPF0751 family.</text>
</comment>
<name>A0ABT7JX87_9HYPH</name>
<dbReference type="RefSeq" id="WP_285869488.1">
    <property type="nucleotide sequence ID" value="NZ_JARFYM010000011.1"/>
</dbReference>
<organism evidence="3 4">
    <name type="scientific">Rhizobium mayense</name>
    <dbReference type="NCBI Taxonomy" id="1312184"/>
    <lineage>
        <taxon>Bacteria</taxon>
        <taxon>Pseudomonadati</taxon>
        <taxon>Pseudomonadota</taxon>
        <taxon>Alphaproteobacteria</taxon>
        <taxon>Hyphomicrobiales</taxon>
        <taxon>Rhizobiaceae</taxon>
        <taxon>Rhizobium/Agrobacterium group</taxon>
        <taxon>Rhizobium</taxon>
    </lineage>
</organism>
<protein>
    <submittedName>
        <fullName evidence="3">DUF2325 domain-containing protein</fullName>
    </submittedName>
</protein>
<dbReference type="EMBL" id="JARFYM010000011">
    <property type="protein sequence ID" value="MDL2400370.1"/>
    <property type="molecule type" value="Genomic_DNA"/>
</dbReference>
<evidence type="ECO:0000256" key="2">
    <source>
        <dbReference type="SAM" id="Coils"/>
    </source>
</evidence>
<dbReference type="Pfam" id="PF10087">
    <property type="entry name" value="DUF2325"/>
    <property type="match status" value="1"/>
</dbReference>
<gene>
    <name evidence="3" type="ORF">PY649_15805</name>
</gene>
<dbReference type="InterPro" id="IPR016772">
    <property type="entry name" value="UCP020408"/>
</dbReference>
<accession>A0ABT7JX87</accession>